<dbReference type="InterPro" id="IPR029044">
    <property type="entry name" value="Nucleotide-diphossugar_trans"/>
</dbReference>
<keyword evidence="4 11" id="KW-0328">Glycosyltransferase</keyword>
<keyword evidence="3 11" id="KW-1003">Cell membrane</keyword>
<feature type="transmembrane region" description="Helical" evidence="11">
    <location>
        <begin position="510"/>
        <end position="528"/>
    </location>
</feature>
<dbReference type="InterPro" id="IPR013616">
    <property type="entry name" value="Chitin_synth_N"/>
</dbReference>
<comment type="caution">
    <text evidence="13">The sequence shown here is derived from an EMBL/GenBank/DDBJ whole genome shotgun (WGS) entry which is preliminary data.</text>
</comment>
<keyword evidence="9 11" id="KW-0961">Cell wall biogenesis/degradation</keyword>
<keyword evidence="5 11" id="KW-0808">Transferase</keyword>
<organism evidence="13 14">
    <name type="scientific">Gigaspora margarita</name>
    <dbReference type="NCBI Taxonomy" id="4874"/>
    <lineage>
        <taxon>Eukaryota</taxon>
        <taxon>Fungi</taxon>
        <taxon>Fungi incertae sedis</taxon>
        <taxon>Mucoromycota</taxon>
        <taxon>Glomeromycotina</taxon>
        <taxon>Glomeromycetes</taxon>
        <taxon>Diversisporales</taxon>
        <taxon>Gigasporaceae</taxon>
        <taxon>Gigaspora</taxon>
    </lineage>
</organism>
<evidence type="ECO:0000313" key="13">
    <source>
        <dbReference type="EMBL" id="KAF0536246.1"/>
    </source>
</evidence>
<accession>A0A8H4AV79</accession>
<feature type="transmembrane region" description="Helical" evidence="11">
    <location>
        <begin position="470"/>
        <end position="490"/>
    </location>
</feature>
<keyword evidence="7 11" id="KW-1133">Transmembrane helix</keyword>
<feature type="transmembrane region" description="Helical" evidence="11">
    <location>
        <begin position="756"/>
        <end position="780"/>
    </location>
</feature>
<dbReference type="AlphaFoldDB" id="A0A8H4AV79"/>
<sequence length="793" mass="90224">MQNQNVHIQDGDSVFLNIDSEKSTQHWGHAPEKQPRRYARQRVELKDGNLVVECPIPADMRGIIPRNDLREFTHMRYTACTSGPDDFMKKGFSLRQVETTPPRTTELFIVLTMYNEDKDLLSRTFHGVVKNIAHLCSRERSRVWGKDGWQKVVVCIVADGREIIDQGSLAYLAALGVYQSGIVMDEVRDVPVNAHIFEYTTQTSIDNNMEMKAGEDSEVVPIQVLFCLKEENAKKINSHRWFFNAFGPILEPNICILIDVGTEPGPKSIYNLWKAFNVDPNVGGACGEIVAMKGKYWNKLLNPIVAAQNFEYKMSNILDKPFESVFGYITVLPGAFSAYRYLALKNTKNEKGEEEGPLASYFKGELDDKEEEKKKENMFVANMYLAEDRILCFELVAKRNCTWLLHYVKSSQAETDVPEDVTGLIRQRRRWLNGSFFASFYAISHFYYISRSDHSIGRKIFLYIEMAYQAYNLIFSWFAIGNFTLTFYILGQALSFGPDAPWSKDVGRGIFLVLEYIYLLLVIVQFIFALGHRPQGSNKAYIISIIFFSILMVYMLFAAFWLAIKGINSGISSLGPNIDPSTTATAKSILNNDKFRNIILSLVSTFGLYLISSLMMLDPWHIFTCAIQYIILLPFYVIILNIYAFCNIHDVTWGNRPETPKESGSKEAKDVKSSTVPTVEVSVPEDINSVYQLAVQEVRRKSSKEVTIATPKQKREDARKSFRTKVVLAWVFSNIILITIISSLGNSQPSVIDGYMAFILWSVAGLAAFRFFGTFTYLLFRLFTDPNILSCTK</sequence>
<dbReference type="InterPro" id="IPR004835">
    <property type="entry name" value="Chitin_synth"/>
</dbReference>
<keyword evidence="14" id="KW-1185">Reference proteome</keyword>
<dbReference type="EC" id="2.4.1.16" evidence="2 11"/>
<evidence type="ECO:0000256" key="7">
    <source>
        <dbReference type="ARBA" id="ARBA00022989"/>
    </source>
</evidence>
<evidence type="ECO:0000256" key="3">
    <source>
        <dbReference type="ARBA" id="ARBA00022475"/>
    </source>
</evidence>
<gene>
    <name evidence="13" type="ORF">F8M41_009212</name>
</gene>
<feature type="domain" description="Chitin synthase N-terminal" evidence="12">
    <location>
        <begin position="40"/>
        <end position="106"/>
    </location>
</feature>
<dbReference type="Proteomes" id="UP000439903">
    <property type="component" value="Unassembled WGS sequence"/>
</dbReference>
<dbReference type="EMBL" id="WTPW01000200">
    <property type="protein sequence ID" value="KAF0536246.1"/>
    <property type="molecule type" value="Genomic_DNA"/>
</dbReference>
<feature type="transmembrane region" description="Helical" evidence="11">
    <location>
        <begin position="431"/>
        <end position="450"/>
    </location>
</feature>
<dbReference type="CDD" id="cd04190">
    <property type="entry name" value="Chitin_synth_C"/>
    <property type="match status" value="1"/>
</dbReference>
<evidence type="ECO:0000256" key="10">
    <source>
        <dbReference type="ARBA" id="ARBA00024009"/>
    </source>
</evidence>
<dbReference type="GO" id="GO:0071555">
    <property type="term" value="P:cell wall organization"/>
    <property type="evidence" value="ECO:0007669"/>
    <property type="project" value="UniProtKB-KW"/>
</dbReference>
<keyword evidence="8 11" id="KW-0472">Membrane</keyword>
<evidence type="ECO:0000313" key="14">
    <source>
        <dbReference type="Proteomes" id="UP000439903"/>
    </source>
</evidence>
<evidence type="ECO:0000256" key="5">
    <source>
        <dbReference type="ARBA" id="ARBA00022679"/>
    </source>
</evidence>
<comment type="similarity">
    <text evidence="11">Belongs to the chitin synthase family.</text>
</comment>
<protein>
    <recommendedName>
        <fullName evidence="2 11">Chitin synthase</fullName>
        <ecNumber evidence="2 11">2.4.1.16</ecNumber>
    </recommendedName>
</protein>
<evidence type="ECO:0000259" key="12">
    <source>
        <dbReference type="Pfam" id="PF08407"/>
    </source>
</evidence>
<feature type="transmembrane region" description="Helical" evidence="11">
    <location>
        <begin position="597"/>
        <end position="615"/>
    </location>
</feature>
<evidence type="ECO:0000256" key="6">
    <source>
        <dbReference type="ARBA" id="ARBA00022692"/>
    </source>
</evidence>
<evidence type="ECO:0000256" key="9">
    <source>
        <dbReference type="ARBA" id="ARBA00023316"/>
    </source>
</evidence>
<keyword evidence="6 11" id="KW-0812">Transmembrane</keyword>
<dbReference type="GO" id="GO:0006031">
    <property type="term" value="P:chitin biosynthetic process"/>
    <property type="evidence" value="ECO:0007669"/>
    <property type="project" value="UniProtKB-UniRule"/>
</dbReference>
<dbReference type="GO" id="GO:0030428">
    <property type="term" value="C:cell septum"/>
    <property type="evidence" value="ECO:0007669"/>
    <property type="project" value="TreeGrafter"/>
</dbReference>
<evidence type="ECO:0000256" key="11">
    <source>
        <dbReference type="RuleBase" id="RU366040"/>
    </source>
</evidence>
<dbReference type="PANTHER" id="PTHR22914:SF9">
    <property type="entry name" value="CHITIN SYNTHASE 1"/>
    <property type="match status" value="1"/>
</dbReference>
<comment type="subcellular location">
    <subcellularLocation>
        <location evidence="1 11">Cell membrane</location>
        <topology evidence="1 11">Multi-pass membrane protein</topology>
    </subcellularLocation>
</comment>
<dbReference type="Pfam" id="PF08407">
    <property type="entry name" value="Chitin_synth_1N"/>
    <property type="match status" value="1"/>
</dbReference>
<dbReference type="PANTHER" id="PTHR22914">
    <property type="entry name" value="CHITIN SYNTHASE"/>
    <property type="match status" value="1"/>
</dbReference>
<evidence type="ECO:0000256" key="1">
    <source>
        <dbReference type="ARBA" id="ARBA00004651"/>
    </source>
</evidence>
<comment type="catalytic activity">
    <reaction evidence="11">
        <text>[(1-&gt;4)-N-acetyl-beta-D-glucosaminyl](n) + UDP-N-acetyl-alpha-D-glucosamine = [(1-&gt;4)-N-acetyl-beta-D-glucosaminyl](n+1) + UDP + H(+)</text>
        <dbReference type="Rhea" id="RHEA:16637"/>
        <dbReference type="Rhea" id="RHEA-COMP:9593"/>
        <dbReference type="Rhea" id="RHEA-COMP:9595"/>
        <dbReference type="ChEBI" id="CHEBI:15378"/>
        <dbReference type="ChEBI" id="CHEBI:17029"/>
        <dbReference type="ChEBI" id="CHEBI:57705"/>
        <dbReference type="ChEBI" id="CHEBI:58223"/>
        <dbReference type="EC" id="2.4.1.16"/>
    </reaction>
</comment>
<dbReference type="Pfam" id="PF01644">
    <property type="entry name" value="Chitin_synth_1"/>
    <property type="match status" value="1"/>
</dbReference>
<dbReference type="SUPFAM" id="SSF53448">
    <property type="entry name" value="Nucleotide-diphospho-sugar transferases"/>
    <property type="match status" value="1"/>
</dbReference>
<name>A0A8H4AV79_GIGMA</name>
<evidence type="ECO:0000256" key="2">
    <source>
        <dbReference type="ARBA" id="ARBA00012543"/>
    </source>
</evidence>
<dbReference type="GO" id="GO:0004100">
    <property type="term" value="F:chitin synthase activity"/>
    <property type="evidence" value="ECO:0007669"/>
    <property type="project" value="UniProtKB-UniRule"/>
</dbReference>
<reference evidence="13 14" key="1">
    <citation type="journal article" date="2019" name="Environ. Microbiol.">
        <title>At the nexus of three kingdoms: the genome of the mycorrhizal fungus Gigaspora margarita provides insights into plant, endobacterial and fungal interactions.</title>
        <authorList>
            <person name="Venice F."/>
            <person name="Ghignone S."/>
            <person name="Salvioli di Fossalunga A."/>
            <person name="Amselem J."/>
            <person name="Novero M."/>
            <person name="Xianan X."/>
            <person name="Sedzielewska Toro K."/>
            <person name="Morin E."/>
            <person name="Lipzen A."/>
            <person name="Grigoriev I.V."/>
            <person name="Henrissat B."/>
            <person name="Martin F.M."/>
            <person name="Bonfante P."/>
        </authorList>
    </citation>
    <scope>NUCLEOTIDE SEQUENCE [LARGE SCALE GENOMIC DNA]</scope>
    <source>
        <strain evidence="13 14">BEG34</strain>
    </source>
</reference>
<feature type="transmembrane region" description="Helical" evidence="11">
    <location>
        <begin position="325"/>
        <end position="342"/>
    </location>
</feature>
<comment type="function">
    <text evidence="10 11">Polymerizes chitin, a structural polymer of the cell wall and septum, by transferring the sugar moiety of UDP-GlcNAc to the non-reducing end of the growing chitin polymer.</text>
</comment>
<feature type="transmembrane region" description="Helical" evidence="11">
    <location>
        <begin position="540"/>
        <end position="564"/>
    </location>
</feature>
<feature type="transmembrane region" description="Helical" evidence="11">
    <location>
        <begin position="722"/>
        <end position="744"/>
    </location>
</feature>
<feature type="transmembrane region" description="Helical" evidence="11">
    <location>
        <begin position="621"/>
        <end position="646"/>
    </location>
</feature>
<proteinExistence type="inferred from homology"/>
<evidence type="ECO:0000256" key="4">
    <source>
        <dbReference type="ARBA" id="ARBA00022676"/>
    </source>
</evidence>
<dbReference type="OrthoDB" id="26569at2759"/>
<dbReference type="GO" id="GO:0005886">
    <property type="term" value="C:plasma membrane"/>
    <property type="evidence" value="ECO:0007669"/>
    <property type="project" value="UniProtKB-SubCell"/>
</dbReference>
<evidence type="ECO:0000256" key="8">
    <source>
        <dbReference type="ARBA" id="ARBA00023136"/>
    </source>
</evidence>